<keyword evidence="3" id="KW-1185">Reference proteome</keyword>
<dbReference type="Gene3D" id="3.10.450.50">
    <property type="match status" value="1"/>
</dbReference>
<reference evidence="2" key="1">
    <citation type="journal article" date="2014" name="Int. J. Syst. Evol. Microbiol.">
        <title>Complete genome sequence of Corynebacterium casei LMG S-19264T (=DSM 44701T), isolated from a smear-ripened cheese.</title>
        <authorList>
            <consortium name="US DOE Joint Genome Institute (JGI-PGF)"/>
            <person name="Walter F."/>
            <person name="Albersmeier A."/>
            <person name="Kalinowski J."/>
            <person name="Ruckert C."/>
        </authorList>
    </citation>
    <scope>NUCLEOTIDE SEQUENCE</scope>
    <source>
        <strain evidence="2">CGMCC 4.3508</strain>
    </source>
</reference>
<gene>
    <name evidence="2" type="ORF">GCM10011588_01370</name>
</gene>
<dbReference type="CDD" id="cd00531">
    <property type="entry name" value="NTF2_like"/>
    <property type="match status" value="1"/>
</dbReference>
<evidence type="ECO:0000313" key="3">
    <source>
        <dbReference type="Proteomes" id="UP000638263"/>
    </source>
</evidence>
<accession>A0A917R5C2</accession>
<feature type="domain" description="SnoaL-like" evidence="1">
    <location>
        <begin position="11"/>
        <end position="142"/>
    </location>
</feature>
<dbReference type="SUPFAM" id="SSF54427">
    <property type="entry name" value="NTF2-like"/>
    <property type="match status" value="1"/>
</dbReference>
<comment type="caution">
    <text evidence="2">The sequence shown here is derived from an EMBL/GenBank/DDBJ whole genome shotgun (WGS) entry which is preliminary data.</text>
</comment>
<dbReference type="RefSeq" id="WP_058855765.1">
    <property type="nucleotide sequence ID" value="NZ_BMMH01000001.1"/>
</dbReference>
<dbReference type="InterPro" id="IPR032710">
    <property type="entry name" value="NTF2-like_dom_sf"/>
</dbReference>
<protein>
    <recommendedName>
        <fullName evidence="1">SnoaL-like domain-containing protein</fullName>
    </recommendedName>
</protein>
<name>A0A917R5C2_9NOCA</name>
<proteinExistence type="predicted"/>
<organism evidence="2 3">
    <name type="scientific">Nocardia jinanensis</name>
    <dbReference type="NCBI Taxonomy" id="382504"/>
    <lineage>
        <taxon>Bacteria</taxon>
        <taxon>Bacillati</taxon>
        <taxon>Actinomycetota</taxon>
        <taxon>Actinomycetes</taxon>
        <taxon>Mycobacteriales</taxon>
        <taxon>Nocardiaceae</taxon>
        <taxon>Nocardia</taxon>
    </lineage>
</organism>
<dbReference type="Pfam" id="PF13577">
    <property type="entry name" value="SnoaL_4"/>
    <property type="match status" value="1"/>
</dbReference>
<dbReference type="AlphaFoldDB" id="A0A917R5C2"/>
<evidence type="ECO:0000259" key="1">
    <source>
        <dbReference type="Pfam" id="PF13577"/>
    </source>
</evidence>
<dbReference type="EMBL" id="BMMH01000001">
    <property type="protein sequence ID" value="GGK90803.1"/>
    <property type="molecule type" value="Genomic_DNA"/>
</dbReference>
<dbReference type="Proteomes" id="UP000638263">
    <property type="component" value="Unassembled WGS sequence"/>
</dbReference>
<dbReference type="InterPro" id="IPR037401">
    <property type="entry name" value="SnoaL-like"/>
</dbReference>
<evidence type="ECO:0000313" key="2">
    <source>
        <dbReference type="EMBL" id="GGK90803.1"/>
    </source>
</evidence>
<sequence>MSNTDGDNSSREVADKLAVTEALYRYAAGIDLRDRALLTSALAEDAVLDLGPATARAGFEYPVLEGSEAIVSALSDSLSLIDTTHSVSNPRVSVEGDKAHLEAIVAAQHLPRDDHSRHILMTNRYDIELVRGDGVWLIHRLTADNIWLEGDRTVLLGV</sequence>
<reference evidence="2" key="2">
    <citation type="submission" date="2020-09" db="EMBL/GenBank/DDBJ databases">
        <authorList>
            <person name="Sun Q."/>
            <person name="Zhou Y."/>
        </authorList>
    </citation>
    <scope>NUCLEOTIDE SEQUENCE</scope>
    <source>
        <strain evidence="2">CGMCC 4.3508</strain>
    </source>
</reference>